<dbReference type="AlphaFoldDB" id="A0A0E0G5U1"/>
<organism evidence="2">
    <name type="scientific">Oryza nivara</name>
    <name type="common">Indian wild rice</name>
    <name type="synonym">Oryza sativa f. spontanea</name>
    <dbReference type="NCBI Taxonomy" id="4536"/>
    <lineage>
        <taxon>Eukaryota</taxon>
        <taxon>Viridiplantae</taxon>
        <taxon>Streptophyta</taxon>
        <taxon>Embryophyta</taxon>
        <taxon>Tracheophyta</taxon>
        <taxon>Spermatophyta</taxon>
        <taxon>Magnoliopsida</taxon>
        <taxon>Liliopsida</taxon>
        <taxon>Poales</taxon>
        <taxon>Poaceae</taxon>
        <taxon>BOP clade</taxon>
        <taxon>Oryzoideae</taxon>
        <taxon>Oryzeae</taxon>
        <taxon>Oryzinae</taxon>
        <taxon>Oryza</taxon>
    </lineage>
</organism>
<name>A0A0E0G5U1_ORYNI</name>
<dbReference type="HOGENOM" id="CLU_1035794_0_0_1"/>
<protein>
    <submittedName>
        <fullName evidence="2">Uncharacterized protein</fullName>
    </submittedName>
</protein>
<dbReference type="Gramene" id="ONIVA02G16010.4">
    <property type="protein sequence ID" value="ONIVA02G16010.4"/>
    <property type="gene ID" value="ONIVA02G16010"/>
</dbReference>
<accession>A0A0E0G5U1</accession>
<feature type="compositionally biased region" description="Pro residues" evidence="1">
    <location>
        <begin position="165"/>
        <end position="183"/>
    </location>
</feature>
<reference evidence="2" key="2">
    <citation type="submission" date="2018-04" db="EMBL/GenBank/DDBJ databases">
        <title>OnivRS2 (Oryza nivara Reference Sequence Version 2).</title>
        <authorList>
            <person name="Zhang J."/>
            <person name="Kudrna D."/>
            <person name="Lee S."/>
            <person name="Talag J."/>
            <person name="Rajasekar S."/>
            <person name="Welchert J."/>
            <person name="Hsing Y.-I."/>
            <person name="Wing R.A."/>
        </authorList>
    </citation>
    <scope>NUCLEOTIDE SEQUENCE [LARGE SCALE GENOMIC DNA]</scope>
    <source>
        <strain evidence="2">SL10</strain>
    </source>
</reference>
<evidence type="ECO:0000313" key="2">
    <source>
        <dbReference type="EnsemblPlants" id="ONIVA02G16010.4"/>
    </source>
</evidence>
<dbReference type="EnsemblPlants" id="ONIVA02G16010.4">
    <property type="protein sequence ID" value="ONIVA02G16010.4"/>
    <property type="gene ID" value="ONIVA02G16010"/>
</dbReference>
<keyword evidence="3" id="KW-1185">Reference proteome</keyword>
<evidence type="ECO:0000256" key="1">
    <source>
        <dbReference type="SAM" id="MobiDB-lite"/>
    </source>
</evidence>
<sequence>MLAIWFWGFLSRAPAPGGQVAHVGPAHSPLALSLLFPSVFSLSLYLFPISHRCFQSEGEERRRQAAPLQRWLRRARSSFLQRVLSSSLRFFLHRPHRAAAPASPAPKGINVPARPRPAGLLPFASLCSRYDHRPTARGRPHGAASPPALVRHPPPVRRLLGPLSKPDPPLPPPQRHLPPPHPTPSLFLPSRPLPLTSPSPRSRSFRLSLPDFPLSVANRGAEPLPSFALPSAQSTERQRVEEPPRQGTTATARQTPRRHRPLAPGSHDP</sequence>
<feature type="region of interest" description="Disordered" evidence="1">
    <location>
        <begin position="216"/>
        <end position="269"/>
    </location>
</feature>
<proteinExistence type="predicted"/>
<feature type="region of interest" description="Disordered" evidence="1">
    <location>
        <begin position="131"/>
        <end position="204"/>
    </location>
</feature>
<reference evidence="2" key="1">
    <citation type="submission" date="2015-04" db="UniProtKB">
        <authorList>
            <consortium name="EnsemblPlants"/>
        </authorList>
    </citation>
    <scope>IDENTIFICATION</scope>
    <source>
        <strain evidence="2">SL10</strain>
    </source>
</reference>
<evidence type="ECO:0000313" key="3">
    <source>
        <dbReference type="Proteomes" id="UP000006591"/>
    </source>
</evidence>
<dbReference type="Proteomes" id="UP000006591">
    <property type="component" value="Chromosome 2"/>
</dbReference>